<dbReference type="InterPro" id="IPR020013">
    <property type="entry name" value="Flagellar_FlgE/F/G"/>
</dbReference>
<accession>A0A1F5YCD3</accession>
<evidence type="ECO:0000256" key="2">
    <source>
        <dbReference type="ARBA" id="ARBA00017948"/>
    </source>
</evidence>
<dbReference type="PANTHER" id="PTHR30435:SF19">
    <property type="entry name" value="FLAGELLAR BASAL-BODY ROD PROTEIN FLGG"/>
    <property type="match status" value="1"/>
</dbReference>
<dbReference type="EMBL" id="MFIV01000206">
    <property type="protein sequence ID" value="OGF97830.1"/>
    <property type="molecule type" value="Genomic_DNA"/>
</dbReference>
<evidence type="ECO:0000313" key="10">
    <source>
        <dbReference type="Proteomes" id="UP000176992"/>
    </source>
</evidence>
<dbReference type="InterPro" id="IPR010930">
    <property type="entry name" value="Flg_bb/hook_C_dom"/>
</dbReference>
<dbReference type="NCBIfam" id="TIGR03506">
    <property type="entry name" value="FlgEFG_subfam"/>
    <property type="match status" value="2"/>
</dbReference>
<dbReference type="PANTHER" id="PTHR30435">
    <property type="entry name" value="FLAGELLAR PROTEIN"/>
    <property type="match status" value="1"/>
</dbReference>
<organism evidence="9 10">
    <name type="scientific">Candidatus Glassbacteria bacterium GWA2_58_10</name>
    <dbReference type="NCBI Taxonomy" id="1817865"/>
    <lineage>
        <taxon>Bacteria</taxon>
        <taxon>Candidatus Glassiibacteriota</taxon>
    </lineage>
</organism>
<dbReference type="InterPro" id="IPR019776">
    <property type="entry name" value="Flagellar_basal_body_rod_CS"/>
</dbReference>
<evidence type="ECO:0000256" key="3">
    <source>
        <dbReference type="ARBA" id="ARBA00025933"/>
    </source>
</evidence>
<sequence>MIRALRTSATGMKAQEVRVDVIANNLANVNTSGFKKTQAQFQDLLYQTLRPAGVAEFQGQTVPTELQVGHGVRLSSTQKVFTTGELQKTQNDLDIAINGDGFFQILQPDGTFAYTRDGNFEISQDGILVTTDGLALQPQITIPQNAMKVSIAADGNVDVILPGQVQPQNVGRLELARFINPAGLRNIGNNLFLESVASNTPILGNPAENEFGRLEQGYLELSNVSVVDELVDLITAQRVYELNSRGISIADNMLQVASNIGR</sequence>
<dbReference type="InterPro" id="IPR001444">
    <property type="entry name" value="Flag_bb_rod_N"/>
</dbReference>
<evidence type="ECO:0000259" key="8">
    <source>
        <dbReference type="Pfam" id="PF22692"/>
    </source>
</evidence>
<keyword evidence="5" id="KW-0975">Bacterial flagellum</keyword>
<evidence type="ECO:0000256" key="5">
    <source>
        <dbReference type="RuleBase" id="RU362116"/>
    </source>
</evidence>
<dbReference type="AlphaFoldDB" id="A0A1F5YCD3"/>
<dbReference type="GO" id="GO:0009426">
    <property type="term" value="C:bacterial-type flagellum basal body, distal rod"/>
    <property type="evidence" value="ECO:0007669"/>
    <property type="project" value="UniProtKB-UniRule"/>
</dbReference>
<feature type="domain" description="Flagellar hook protein FlgE/F/G-like D1" evidence="8">
    <location>
        <begin position="96"/>
        <end position="158"/>
    </location>
</feature>
<dbReference type="Pfam" id="PF00460">
    <property type="entry name" value="Flg_bb_rod"/>
    <property type="match status" value="1"/>
</dbReference>
<dbReference type="Pfam" id="PF06429">
    <property type="entry name" value="Flg_bbr_C"/>
    <property type="match status" value="1"/>
</dbReference>
<feature type="domain" description="Flagellar basal-body/hook protein C-terminal" evidence="7">
    <location>
        <begin position="216"/>
        <end position="260"/>
    </location>
</feature>
<evidence type="ECO:0000256" key="1">
    <source>
        <dbReference type="ARBA" id="ARBA00009677"/>
    </source>
</evidence>
<dbReference type="InterPro" id="IPR037925">
    <property type="entry name" value="FlgE/F/G-like"/>
</dbReference>
<keyword evidence="9" id="KW-0969">Cilium</keyword>
<protein>
    <recommendedName>
        <fullName evidence="2 4">Flagellar basal-body rod protein FlgG</fullName>
    </recommendedName>
</protein>
<feature type="domain" description="Flagellar basal body rod protein N-terminal" evidence="6">
    <location>
        <begin position="5"/>
        <end position="35"/>
    </location>
</feature>
<comment type="similarity">
    <text evidence="1 5">Belongs to the flagella basal body rod proteins family.</text>
</comment>
<dbReference type="InterPro" id="IPR012834">
    <property type="entry name" value="FlgG_G_neg"/>
</dbReference>
<evidence type="ECO:0000256" key="4">
    <source>
        <dbReference type="NCBIfam" id="TIGR02488"/>
    </source>
</evidence>
<evidence type="ECO:0000313" key="9">
    <source>
        <dbReference type="EMBL" id="OGF97830.1"/>
    </source>
</evidence>
<comment type="subunit">
    <text evidence="3">The basal body constitutes a major portion of the flagellar organelle and consists of four rings (L,P,S, and M) mounted on a central rod. The rod consists of about 26 subunits of FlgG in the distal portion, and FlgB, FlgC and FlgF are thought to build up the proximal portion of the rod with about 6 subunits each.</text>
</comment>
<reference evidence="9 10" key="1">
    <citation type="journal article" date="2016" name="Nat. Commun.">
        <title>Thousands of microbial genomes shed light on interconnected biogeochemical processes in an aquifer system.</title>
        <authorList>
            <person name="Anantharaman K."/>
            <person name="Brown C.T."/>
            <person name="Hug L.A."/>
            <person name="Sharon I."/>
            <person name="Castelle C.J."/>
            <person name="Probst A.J."/>
            <person name="Thomas B.C."/>
            <person name="Singh A."/>
            <person name="Wilkins M.J."/>
            <person name="Karaoz U."/>
            <person name="Brodie E.L."/>
            <person name="Williams K.H."/>
            <person name="Hubbard S.S."/>
            <person name="Banfield J.F."/>
        </authorList>
    </citation>
    <scope>NUCLEOTIDE SEQUENCE [LARGE SCALE GENOMIC DNA]</scope>
</reference>
<dbReference type="SUPFAM" id="SSF117143">
    <property type="entry name" value="Flagellar hook protein flgE"/>
    <property type="match status" value="1"/>
</dbReference>
<evidence type="ECO:0000259" key="7">
    <source>
        <dbReference type="Pfam" id="PF06429"/>
    </source>
</evidence>
<comment type="caution">
    <text evidence="9">The sequence shown here is derived from an EMBL/GenBank/DDBJ whole genome shotgun (WGS) entry which is preliminary data.</text>
</comment>
<dbReference type="PROSITE" id="PS00588">
    <property type="entry name" value="FLAGELLA_BB_ROD"/>
    <property type="match status" value="1"/>
</dbReference>
<comment type="subcellular location">
    <subcellularLocation>
        <location evidence="5">Bacterial flagellum basal body</location>
    </subcellularLocation>
</comment>
<keyword evidence="9" id="KW-0966">Cell projection</keyword>
<dbReference type="GO" id="GO:0071978">
    <property type="term" value="P:bacterial-type flagellum-dependent swarming motility"/>
    <property type="evidence" value="ECO:0007669"/>
    <property type="project" value="TreeGrafter"/>
</dbReference>
<gene>
    <name evidence="9" type="ORF">A2Z86_05145</name>
</gene>
<dbReference type="Proteomes" id="UP000176992">
    <property type="component" value="Unassembled WGS sequence"/>
</dbReference>
<evidence type="ECO:0000259" key="6">
    <source>
        <dbReference type="Pfam" id="PF00460"/>
    </source>
</evidence>
<proteinExistence type="inferred from homology"/>
<keyword evidence="9" id="KW-0282">Flagellum</keyword>
<dbReference type="InterPro" id="IPR053967">
    <property type="entry name" value="LlgE_F_G-like_D1"/>
</dbReference>
<name>A0A1F5YCD3_9BACT</name>
<dbReference type="NCBIfam" id="TIGR02488">
    <property type="entry name" value="flgG_G_neg"/>
    <property type="match status" value="1"/>
</dbReference>
<dbReference type="Pfam" id="PF22692">
    <property type="entry name" value="LlgE_F_G_D1"/>
    <property type="match status" value="1"/>
</dbReference>